<evidence type="ECO:0008006" key="4">
    <source>
        <dbReference type="Google" id="ProtNLM"/>
    </source>
</evidence>
<dbReference type="AlphaFoldDB" id="A0A6A4I8S3"/>
<name>A0A6A4I8S3_9AGAR</name>
<evidence type="ECO:0000313" key="3">
    <source>
        <dbReference type="Proteomes" id="UP000799118"/>
    </source>
</evidence>
<feature type="compositionally biased region" description="Gly residues" evidence="1">
    <location>
        <begin position="624"/>
        <end position="640"/>
    </location>
</feature>
<reference evidence="2" key="1">
    <citation type="journal article" date="2019" name="Environ. Microbiol.">
        <title>Fungal ecological strategies reflected in gene transcription - a case study of two litter decomposers.</title>
        <authorList>
            <person name="Barbi F."/>
            <person name="Kohler A."/>
            <person name="Barry K."/>
            <person name="Baskaran P."/>
            <person name="Daum C."/>
            <person name="Fauchery L."/>
            <person name="Ihrmark K."/>
            <person name="Kuo A."/>
            <person name="LaButti K."/>
            <person name="Lipzen A."/>
            <person name="Morin E."/>
            <person name="Grigoriev I.V."/>
            <person name="Henrissat B."/>
            <person name="Lindahl B."/>
            <person name="Martin F."/>
        </authorList>
    </citation>
    <scope>NUCLEOTIDE SEQUENCE</scope>
    <source>
        <strain evidence="2">JB14</strain>
    </source>
</reference>
<accession>A0A6A4I8S3</accession>
<keyword evidence="3" id="KW-1185">Reference proteome</keyword>
<feature type="compositionally biased region" description="Low complexity" evidence="1">
    <location>
        <begin position="545"/>
        <end position="560"/>
    </location>
</feature>
<dbReference type="Proteomes" id="UP000799118">
    <property type="component" value="Unassembled WGS sequence"/>
</dbReference>
<feature type="region of interest" description="Disordered" evidence="1">
    <location>
        <begin position="528"/>
        <end position="576"/>
    </location>
</feature>
<evidence type="ECO:0000313" key="2">
    <source>
        <dbReference type="EMBL" id="KAE9405728.1"/>
    </source>
</evidence>
<gene>
    <name evidence="2" type="ORF">BT96DRAFT_1015443</name>
</gene>
<feature type="region of interest" description="Disordered" evidence="1">
    <location>
        <begin position="602"/>
        <end position="666"/>
    </location>
</feature>
<feature type="region of interest" description="Disordered" evidence="1">
    <location>
        <begin position="706"/>
        <end position="735"/>
    </location>
</feature>
<organism evidence="2 3">
    <name type="scientific">Gymnopus androsaceus JB14</name>
    <dbReference type="NCBI Taxonomy" id="1447944"/>
    <lineage>
        <taxon>Eukaryota</taxon>
        <taxon>Fungi</taxon>
        <taxon>Dikarya</taxon>
        <taxon>Basidiomycota</taxon>
        <taxon>Agaricomycotina</taxon>
        <taxon>Agaricomycetes</taxon>
        <taxon>Agaricomycetidae</taxon>
        <taxon>Agaricales</taxon>
        <taxon>Marasmiineae</taxon>
        <taxon>Omphalotaceae</taxon>
        <taxon>Gymnopus</taxon>
    </lineage>
</organism>
<protein>
    <recommendedName>
        <fullName evidence="4">F-box domain-containing protein</fullName>
    </recommendedName>
</protein>
<evidence type="ECO:0000256" key="1">
    <source>
        <dbReference type="SAM" id="MobiDB-lite"/>
    </source>
</evidence>
<dbReference type="OrthoDB" id="5595695at2759"/>
<proteinExistence type="predicted"/>
<feature type="compositionally biased region" description="Acidic residues" evidence="1">
    <location>
        <begin position="450"/>
        <end position="469"/>
    </location>
</feature>
<sequence length="887" mass="98282">MKTTIASLPTEVVEHIAFYYVCPQVLGLPVPLTPLLLSCKDLYNKLSSTKHLQARVFKQKFSFSAIKRRGFEPRAGEWAWQLRWWTEVLKGIRRRLRRQGDAAYHDDPQTEDDTQAEDPGVQETMYALWIMCLEDDGCNRLQIQLAGAYEWIQGWIRTQMYRALDKGWPIANAGNSCAMWVFWYLTTKARLMEESEQDKESLIDLILPFLTVPFRYPSAFAPANHFRLPLRSAIPSSSTPTSIPTPHGPFPIYLHPARHNWLTPHFDRWTPLCTPLAADAAKLVYFSRRETMLFSVPNFYPRDREDHRQQVRARLAAESNGQVDEHEVERVFRSELPKPTQKDFEELNASLLGGDMVEPSSSFPRGGGTPLPRAFDTWDDVRKALPNIGATDSELEAAERILGGEIDESACLSRRWDTDWWRLRLARSAWISTSDSDEESAPSSQANACDEAEQEDAEVVDEEERDVSMDDLESDMQRNPTMLTGYPQKGALYTPGALNGLWTGRMVIPSETHLRALLLPPQPPAHIPRNPDDPAAVALGPEGGPNANAIPNPNNDPNIPLAEPQEPQEPGHRPHTFTEDTLRLVAVPLYVRLAEYAVFSGGKSVPCANDTMDVDADGDEGNASGSGSGSGSGFSSGSRGGNANEEEASYDQGIRDAWFPPNTTLSTEGDRVVVTVPPGADNLRTRSESKEFTYVKVEKKDLGEEAEDAPVVSRGMGSEAEARSRRQPGTFHDRDTCPGCLAREQALLAARIAAEAEDAEADPNSDCEDTDSESIDLPPYVPSPQTLPPCNGVRDVLLTGSTDPRHAAAWGKWGWRGRVRSWDGLVGLVRSVDNGSGTGIGTGGNSKIFFYGTLLGERNLVGTWRLAHEDPRMPAYEGAFTLGRKDE</sequence>
<feature type="region of interest" description="Disordered" evidence="1">
    <location>
        <begin position="432"/>
        <end position="469"/>
    </location>
</feature>
<dbReference type="EMBL" id="ML769407">
    <property type="protein sequence ID" value="KAE9405728.1"/>
    <property type="molecule type" value="Genomic_DNA"/>
</dbReference>